<organism evidence="2 3">
    <name type="scientific">Sutterella wadsworthensis 2_1_59BFAA</name>
    <dbReference type="NCBI Taxonomy" id="742823"/>
    <lineage>
        <taxon>Bacteria</taxon>
        <taxon>Pseudomonadati</taxon>
        <taxon>Pseudomonadota</taxon>
        <taxon>Betaproteobacteria</taxon>
        <taxon>Burkholderiales</taxon>
        <taxon>Sutterellaceae</taxon>
        <taxon>Sutterella</taxon>
    </lineage>
</organism>
<dbReference type="EMBL" id="ADMG01000031">
    <property type="protein sequence ID" value="EKB31205.1"/>
    <property type="molecule type" value="Genomic_DNA"/>
</dbReference>
<dbReference type="STRING" id="742823.HMPREF9465_01310"/>
<keyword evidence="3" id="KW-1185">Reference proteome</keyword>
<reference evidence="2 3" key="1">
    <citation type="submission" date="2012-05" db="EMBL/GenBank/DDBJ databases">
        <title>The Genome Sequence of Sutterella wadsworthensis 2_1_59BFAA.</title>
        <authorList>
            <consortium name="The Broad Institute Genome Sequencing Platform"/>
            <person name="Earl A."/>
            <person name="Ward D."/>
            <person name="Feldgarden M."/>
            <person name="Gevers D."/>
            <person name="Daigneault M."/>
            <person name="Strauss J."/>
            <person name="Allen-Vercoe E."/>
            <person name="Walker B."/>
            <person name="Young S.K."/>
            <person name="Zeng Q."/>
            <person name="Gargeya S."/>
            <person name="Fitzgerald M."/>
            <person name="Haas B."/>
            <person name="Abouelleil A."/>
            <person name="Alvarado L."/>
            <person name="Arachchi H.M."/>
            <person name="Berlin A.M."/>
            <person name="Chapman S.B."/>
            <person name="Goldberg J."/>
            <person name="Griggs A."/>
            <person name="Gujja S."/>
            <person name="Hansen M."/>
            <person name="Howarth C."/>
            <person name="Imamovic A."/>
            <person name="Larimer J."/>
            <person name="McCowen C."/>
            <person name="Montmayeur A."/>
            <person name="Murphy C."/>
            <person name="Neiman D."/>
            <person name="Pearson M."/>
            <person name="Priest M."/>
            <person name="Roberts A."/>
            <person name="Saif S."/>
            <person name="Shea T."/>
            <person name="Sisk P."/>
            <person name="Sykes S."/>
            <person name="Wortman J."/>
            <person name="Nusbaum C."/>
            <person name="Birren B."/>
        </authorList>
    </citation>
    <scope>NUCLEOTIDE SEQUENCE [LARGE SCALE GENOMIC DNA]</scope>
    <source>
        <strain evidence="2 3">2_1_59BFAA</strain>
    </source>
</reference>
<accession>K1JHT9</accession>
<sequence length="81" mass="8268">MTNRRNLFRAAGALAGAAFIPAAHAASPKHPSGMNGVRTLKGGRIRALQARPRAVAPAAGLCPAALQPRPHPPSDGSQELA</sequence>
<name>K1JHT9_9BURK</name>
<gene>
    <name evidence="2" type="ORF">HMPREF9465_01310</name>
</gene>
<comment type="caution">
    <text evidence="2">The sequence shown here is derived from an EMBL/GenBank/DDBJ whole genome shotgun (WGS) entry which is preliminary data.</text>
</comment>
<protein>
    <recommendedName>
        <fullName evidence="4">Tat (Twin-arginine translocation) pathway signal sequence</fullName>
    </recommendedName>
</protein>
<dbReference type="InterPro" id="IPR006311">
    <property type="entry name" value="TAT_signal"/>
</dbReference>
<feature type="signal peptide" evidence="1">
    <location>
        <begin position="1"/>
        <end position="25"/>
    </location>
</feature>
<keyword evidence="1" id="KW-0732">Signal</keyword>
<dbReference type="Proteomes" id="UP000005835">
    <property type="component" value="Unassembled WGS sequence"/>
</dbReference>
<evidence type="ECO:0008006" key="4">
    <source>
        <dbReference type="Google" id="ProtNLM"/>
    </source>
</evidence>
<feature type="chain" id="PRO_5003846334" description="Tat (Twin-arginine translocation) pathway signal sequence" evidence="1">
    <location>
        <begin position="26"/>
        <end position="81"/>
    </location>
</feature>
<dbReference type="PROSITE" id="PS51318">
    <property type="entry name" value="TAT"/>
    <property type="match status" value="1"/>
</dbReference>
<dbReference type="HOGENOM" id="CLU_2572597_0_0_4"/>
<evidence type="ECO:0000256" key="1">
    <source>
        <dbReference type="SAM" id="SignalP"/>
    </source>
</evidence>
<evidence type="ECO:0000313" key="3">
    <source>
        <dbReference type="Proteomes" id="UP000005835"/>
    </source>
</evidence>
<evidence type="ECO:0000313" key="2">
    <source>
        <dbReference type="EMBL" id="EKB31205.1"/>
    </source>
</evidence>
<dbReference type="RefSeq" id="WP_005435300.1">
    <property type="nucleotide sequence ID" value="NZ_JH815516.1"/>
</dbReference>
<proteinExistence type="predicted"/>
<dbReference type="AlphaFoldDB" id="K1JHT9"/>